<accession>A0A0F9D713</accession>
<dbReference type="AlphaFoldDB" id="A0A0F9D713"/>
<reference evidence="1" key="1">
    <citation type="journal article" date="2015" name="Nature">
        <title>Complex archaea that bridge the gap between prokaryotes and eukaryotes.</title>
        <authorList>
            <person name="Spang A."/>
            <person name="Saw J.H."/>
            <person name="Jorgensen S.L."/>
            <person name="Zaremba-Niedzwiedzka K."/>
            <person name="Martijn J."/>
            <person name="Lind A.E."/>
            <person name="van Eijk R."/>
            <person name="Schleper C."/>
            <person name="Guy L."/>
            <person name="Ettema T.J."/>
        </authorList>
    </citation>
    <scope>NUCLEOTIDE SEQUENCE</scope>
</reference>
<dbReference type="SUPFAM" id="SSF52540">
    <property type="entry name" value="P-loop containing nucleoside triphosphate hydrolases"/>
    <property type="match status" value="1"/>
</dbReference>
<dbReference type="Gene3D" id="3.40.50.300">
    <property type="entry name" value="P-loop containing nucleotide triphosphate hydrolases"/>
    <property type="match status" value="1"/>
</dbReference>
<comment type="caution">
    <text evidence="1">The sequence shown here is derived from an EMBL/GenBank/DDBJ whole genome shotgun (WGS) entry which is preliminary data.</text>
</comment>
<name>A0A0F9D713_9ZZZZ</name>
<organism evidence="1">
    <name type="scientific">marine sediment metagenome</name>
    <dbReference type="NCBI Taxonomy" id="412755"/>
    <lineage>
        <taxon>unclassified sequences</taxon>
        <taxon>metagenomes</taxon>
        <taxon>ecological metagenomes</taxon>
    </lineage>
</organism>
<feature type="non-terminal residue" evidence="1">
    <location>
        <position position="365"/>
    </location>
</feature>
<dbReference type="InterPro" id="IPR027417">
    <property type="entry name" value="P-loop_NTPase"/>
</dbReference>
<sequence length="365" mass="39916">MDYPEPTYLEDEFIFQWEALDMQLVFARFFEDKGDLKANVQPSNISDAGTLPPEKLNLDSARSMKTYANTLGGYGLLEAADWFEALTQACKLARKRYDEGEPAVVLSEVSWRGTPAFLISPYVTQHGTTILFGDGGVSKSLHALALGVMVATGSAVVPDCSVEHPANVLYIDYEADAGTHAERLEGLCAGANITTPDNVHYMRRVASIGESVREVRKHIALNEIGFVIVDSIGAASGGDPEKADTVIRAFNAMRAFEVPVLAIHHVTKDQRDKTKPFGSVFAPNLARLTWALSKEQDAGADVIRVRLTNHKANFGRLSESRGHAVRFEQDDEGFATIFFEYASFSSLPPINQASGVKYALVKALQ</sequence>
<protein>
    <recommendedName>
        <fullName evidence="2">AAA+ ATPase domain-containing protein</fullName>
    </recommendedName>
</protein>
<evidence type="ECO:0008006" key="2">
    <source>
        <dbReference type="Google" id="ProtNLM"/>
    </source>
</evidence>
<evidence type="ECO:0000313" key="1">
    <source>
        <dbReference type="EMBL" id="KKL13591.1"/>
    </source>
</evidence>
<dbReference type="EMBL" id="LAZR01040796">
    <property type="protein sequence ID" value="KKL13591.1"/>
    <property type="molecule type" value="Genomic_DNA"/>
</dbReference>
<gene>
    <name evidence="1" type="ORF">LCGC14_2524240</name>
</gene>
<proteinExistence type="predicted"/>
<dbReference type="Pfam" id="PF13481">
    <property type="entry name" value="AAA_25"/>
    <property type="match status" value="1"/>
</dbReference>